<evidence type="ECO:0000313" key="3">
    <source>
        <dbReference type="Proteomes" id="UP000265520"/>
    </source>
</evidence>
<name>A0A392R495_9FABA</name>
<feature type="region of interest" description="Disordered" evidence="1">
    <location>
        <begin position="1"/>
        <end position="44"/>
    </location>
</feature>
<organism evidence="2 3">
    <name type="scientific">Trifolium medium</name>
    <dbReference type="NCBI Taxonomy" id="97028"/>
    <lineage>
        <taxon>Eukaryota</taxon>
        <taxon>Viridiplantae</taxon>
        <taxon>Streptophyta</taxon>
        <taxon>Embryophyta</taxon>
        <taxon>Tracheophyta</taxon>
        <taxon>Spermatophyta</taxon>
        <taxon>Magnoliopsida</taxon>
        <taxon>eudicotyledons</taxon>
        <taxon>Gunneridae</taxon>
        <taxon>Pentapetalae</taxon>
        <taxon>rosids</taxon>
        <taxon>fabids</taxon>
        <taxon>Fabales</taxon>
        <taxon>Fabaceae</taxon>
        <taxon>Papilionoideae</taxon>
        <taxon>50 kb inversion clade</taxon>
        <taxon>NPAAA clade</taxon>
        <taxon>Hologalegina</taxon>
        <taxon>IRL clade</taxon>
        <taxon>Trifolieae</taxon>
        <taxon>Trifolium</taxon>
    </lineage>
</organism>
<dbReference type="AlphaFoldDB" id="A0A392R495"/>
<evidence type="ECO:0000313" key="2">
    <source>
        <dbReference type="EMBL" id="MCI31393.1"/>
    </source>
</evidence>
<dbReference type="Proteomes" id="UP000265520">
    <property type="component" value="Unassembled WGS sequence"/>
</dbReference>
<feature type="compositionally biased region" description="Polar residues" evidence="1">
    <location>
        <begin position="1"/>
        <end position="23"/>
    </location>
</feature>
<feature type="non-terminal residue" evidence="2">
    <location>
        <position position="1"/>
    </location>
</feature>
<reference evidence="2 3" key="1">
    <citation type="journal article" date="2018" name="Front. Plant Sci.">
        <title>Red Clover (Trifolium pratense) and Zigzag Clover (T. medium) - A Picture of Genomic Similarities and Differences.</title>
        <authorList>
            <person name="Dluhosova J."/>
            <person name="Istvanek J."/>
            <person name="Nedelnik J."/>
            <person name="Repkova J."/>
        </authorList>
    </citation>
    <scope>NUCLEOTIDE SEQUENCE [LARGE SCALE GENOMIC DNA]</scope>
    <source>
        <strain evidence="3">cv. 10/8</strain>
        <tissue evidence="2">Leaf</tissue>
    </source>
</reference>
<protein>
    <submittedName>
        <fullName evidence="2">Uncharacterized protein</fullName>
    </submittedName>
</protein>
<keyword evidence="3" id="KW-1185">Reference proteome</keyword>
<proteinExistence type="predicted"/>
<accession>A0A392R495</accession>
<sequence length="72" mass="7677">TVNSPRESAAASTNTGQQPSSPNCHHAPPPSTEPPHATNLSPPSCWTSSLRRLKLRQTSMFLSVQSLSLSHA</sequence>
<evidence type="ECO:0000256" key="1">
    <source>
        <dbReference type="SAM" id="MobiDB-lite"/>
    </source>
</evidence>
<comment type="caution">
    <text evidence="2">The sequence shown here is derived from an EMBL/GenBank/DDBJ whole genome shotgun (WGS) entry which is preliminary data.</text>
</comment>
<dbReference type="EMBL" id="LXQA010186785">
    <property type="protein sequence ID" value="MCI31393.1"/>
    <property type="molecule type" value="Genomic_DNA"/>
</dbReference>